<protein>
    <submittedName>
        <fullName evidence="1">Uncharacterized protein</fullName>
    </submittedName>
</protein>
<organism evidence="1 2">
    <name type="scientific">Leptospira kirschneri str. H1</name>
    <dbReference type="NCBI Taxonomy" id="1049966"/>
    <lineage>
        <taxon>Bacteria</taxon>
        <taxon>Pseudomonadati</taxon>
        <taxon>Spirochaetota</taxon>
        <taxon>Spirochaetia</taxon>
        <taxon>Leptospirales</taxon>
        <taxon>Leptospiraceae</taxon>
        <taxon>Leptospira</taxon>
    </lineage>
</organism>
<sequence length="45" mass="5303">MQEIRKNFIIFDNNSSLMVSWIMAKNLDDCDSILKIFKKSDSEFS</sequence>
<proteinExistence type="predicted"/>
<comment type="caution">
    <text evidence="1">The sequence shown here is derived from an EMBL/GenBank/DDBJ whole genome shotgun (WGS) entry which is preliminary data.</text>
</comment>
<dbReference type="Proteomes" id="UP000006253">
    <property type="component" value="Unassembled WGS sequence"/>
</dbReference>
<accession>A0A0E2B7E4</accession>
<dbReference type="EMBL" id="AHMY02000013">
    <property type="protein sequence ID" value="EKO17110.1"/>
    <property type="molecule type" value="Genomic_DNA"/>
</dbReference>
<evidence type="ECO:0000313" key="1">
    <source>
        <dbReference type="EMBL" id="EKO17110.1"/>
    </source>
</evidence>
<reference evidence="1 2" key="1">
    <citation type="submission" date="2012-10" db="EMBL/GenBank/DDBJ databases">
        <authorList>
            <person name="Harkins D.M."/>
            <person name="Durkin A.S."/>
            <person name="Brinkac L.M."/>
            <person name="Selengut J.D."/>
            <person name="Sanka R."/>
            <person name="DePew J."/>
            <person name="Purushe J."/>
            <person name="Peacock S.J."/>
            <person name="Thaipadungpanit J."/>
            <person name="Wuthiekanun V.W."/>
            <person name="Day N.P."/>
            <person name="Vinetz J.M."/>
            <person name="Sutton G.G."/>
            <person name="Nelson W.C."/>
            <person name="Fouts D.E."/>
        </authorList>
    </citation>
    <scope>NUCLEOTIDE SEQUENCE [LARGE SCALE GENOMIC DNA]</scope>
    <source>
        <strain evidence="1 2">H1</strain>
    </source>
</reference>
<name>A0A0E2B7E4_9LEPT</name>
<evidence type="ECO:0000313" key="2">
    <source>
        <dbReference type="Proteomes" id="UP000006253"/>
    </source>
</evidence>
<gene>
    <name evidence="1" type="ORF">LEP1GSC081_4382</name>
</gene>
<dbReference type="AlphaFoldDB" id="A0A0E2B7E4"/>